<comment type="subcellular location">
    <subcellularLocation>
        <location evidence="1">Membrane</location>
        <topology evidence="1">Multi-pass membrane protein</topology>
    </subcellularLocation>
</comment>
<feature type="domain" description="Anoctamin transmembrane" evidence="7">
    <location>
        <begin position="330"/>
        <end position="647"/>
    </location>
</feature>
<dbReference type="PANTHER" id="PTHR12308">
    <property type="entry name" value="ANOCTAMIN"/>
    <property type="match status" value="1"/>
</dbReference>
<feature type="transmembrane region" description="Helical" evidence="6">
    <location>
        <begin position="562"/>
        <end position="582"/>
    </location>
</feature>
<protein>
    <recommendedName>
        <fullName evidence="7">Anoctamin transmembrane domain-containing protein</fullName>
    </recommendedName>
</protein>
<dbReference type="PANTHER" id="PTHR12308:SF73">
    <property type="entry name" value="ANOCTAMIN"/>
    <property type="match status" value="1"/>
</dbReference>
<keyword evidence="2 6" id="KW-0812">Transmembrane</keyword>
<evidence type="ECO:0000256" key="3">
    <source>
        <dbReference type="ARBA" id="ARBA00022989"/>
    </source>
</evidence>
<feature type="region of interest" description="Disordered" evidence="5">
    <location>
        <begin position="1"/>
        <end position="47"/>
    </location>
</feature>
<gene>
    <name evidence="8" type="ORF">BN9_054120</name>
</gene>
<dbReference type="InterPro" id="IPR049452">
    <property type="entry name" value="Anoctamin_TM"/>
</dbReference>
<sequence length="700" mass="79060">MHTPSMSSHSNGVPSSRSITSDTPDPSYSSSSQTLDSQRFQQSQTDATRAYNISSIGEECPWKPKEELDAALEAPKLSGSTQVTTAIPSFYAPNAPLSQSLEVPVDGSTSTLPPAYNIAYMNDRKSDAKPSIASPNNNALNYKPKYEFALILFNKVTSPRALARSGLDSTGRQQMEIIQRCISAGLEVAVMSSTLCSRKFMVLLLRPTPSRLQIEKNRLILERWLQIGAVGQVPSEIEQLIAASDFGSAIPSDTNLSPAERIQTIARIITSTRNMSELNPPGADIVIDGKNPKDPIIYSCFPIHNQRVSKSLYAKSTFWWRHSQTLIDDVRYHYGERVAFYFSFVFFYTKSLVFPAILGTFVYLFCRWYNADVYLRALCVYGLVTAIVWGTLTLKAWARQTQMLRDTWNVRFFKEADYPNDSFRPQSYSNIVDARGNVLFREPYYNSWYRIPAYMQTFLVFTVFVAGYLIGTTFFVVWYTAAMMAPVCSECPTCVRLFSCFATQKPVLFTWRWGYILLQGILLGISLDVLMYVMAVKLLRYLVIRENHATEAQFQRAMTNRLFLINWISFFLWFILIAFGMVPFGKHIEAFLATQLHSSHFSVDWENGVIDMSTALVTPLLFTQALNLLMDTAIPSVFKKHQLRASHHFARATRSNPADTLLALAEYHASFEPLASKVADGSLDLQARIEASRCSEEVMC</sequence>
<organism evidence="8 9">
    <name type="scientific">Albugo candida</name>
    <dbReference type="NCBI Taxonomy" id="65357"/>
    <lineage>
        <taxon>Eukaryota</taxon>
        <taxon>Sar</taxon>
        <taxon>Stramenopiles</taxon>
        <taxon>Oomycota</taxon>
        <taxon>Peronosporomycetes</taxon>
        <taxon>Albuginales</taxon>
        <taxon>Albuginaceae</taxon>
        <taxon>Albugo</taxon>
    </lineage>
</organism>
<dbReference type="InterPro" id="IPR007632">
    <property type="entry name" value="Anoctamin"/>
</dbReference>
<dbReference type="InParanoid" id="A0A024GDI7"/>
<evidence type="ECO:0000256" key="5">
    <source>
        <dbReference type="SAM" id="MobiDB-lite"/>
    </source>
</evidence>
<proteinExistence type="predicted"/>
<name>A0A024GDI7_9STRA</name>
<feature type="transmembrane region" description="Helical" evidence="6">
    <location>
        <begin position="373"/>
        <end position="394"/>
    </location>
</feature>
<dbReference type="Pfam" id="PF04547">
    <property type="entry name" value="Anoctamin"/>
    <property type="match status" value="1"/>
</dbReference>
<feature type="compositionally biased region" description="Polar residues" evidence="5">
    <location>
        <begin position="1"/>
        <end position="17"/>
    </location>
</feature>
<evidence type="ECO:0000259" key="7">
    <source>
        <dbReference type="Pfam" id="PF04547"/>
    </source>
</evidence>
<keyword evidence="4 6" id="KW-0472">Membrane</keyword>
<dbReference type="GO" id="GO:0016020">
    <property type="term" value="C:membrane"/>
    <property type="evidence" value="ECO:0007669"/>
    <property type="project" value="UniProtKB-SubCell"/>
</dbReference>
<reference evidence="8 9" key="1">
    <citation type="submission" date="2012-05" db="EMBL/GenBank/DDBJ databases">
        <title>Recombination and specialization in a pathogen metapopulation.</title>
        <authorList>
            <person name="Gardiner A."/>
            <person name="Kemen E."/>
            <person name="Schultz-Larsen T."/>
            <person name="MacLean D."/>
            <person name="Van Oosterhout C."/>
            <person name="Jones J.D.G."/>
        </authorList>
    </citation>
    <scope>NUCLEOTIDE SEQUENCE [LARGE SCALE GENOMIC DNA]</scope>
    <source>
        <strain evidence="8 9">Ac Nc2</strain>
    </source>
</reference>
<evidence type="ECO:0000256" key="2">
    <source>
        <dbReference type="ARBA" id="ARBA00022692"/>
    </source>
</evidence>
<evidence type="ECO:0000313" key="9">
    <source>
        <dbReference type="Proteomes" id="UP000053237"/>
    </source>
</evidence>
<evidence type="ECO:0000256" key="6">
    <source>
        <dbReference type="SAM" id="Phobius"/>
    </source>
</evidence>
<dbReference type="EMBL" id="CAIX01000074">
    <property type="protein sequence ID" value="CCI44603.1"/>
    <property type="molecule type" value="Genomic_DNA"/>
</dbReference>
<feature type="transmembrane region" description="Helical" evidence="6">
    <location>
        <begin position="513"/>
        <end position="535"/>
    </location>
</feature>
<feature type="transmembrane region" description="Helical" evidence="6">
    <location>
        <begin position="458"/>
        <end position="479"/>
    </location>
</feature>
<feature type="compositionally biased region" description="Low complexity" evidence="5">
    <location>
        <begin position="18"/>
        <end position="37"/>
    </location>
</feature>
<keyword evidence="3 6" id="KW-1133">Transmembrane helix</keyword>
<evidence type="ECO:0000313" key="8">
    <source>
        <dbReference type="EMBL" id="CCI44603.1"/>
    </source>
</evidence>
<evidence type="ECO:0000256" key="1">
    <source>
        <dbReference type="ARBA" id="ARBA00004141"/>
    </source>
</evidence>
<feature type="transmembrane region" description="Helical" evidence="6">
    <location>
        <begin position="338"/>
        <end position="361"/>
    </location>
</feature>
<dbReference type="AlphaFoldDB" id="A0A024GDI7"/>
<dbReference type="OrthoDB" id="296386at2759"/>
<dbReference type="GO" id="GO:0005254">
    <property type="term" value="F:chloride channel activity"/>
    <property type="evidence" value="ECO:0007669"/>
    <property type="project" value="TreeGrafter"/>
</dbReference>
<comment type="caution">
    <text evidence="8">The sequence shown here is derived from an EMBL/GenBank/DDBJ whole genome shotgun (WGS) entry which is preliminary data.</text>
</comment>
<evidence type="ECO:0000256" key="4">
    <source>
        <dbReference type="ARBA" id="ARBA00023136"/>
    </source>
</evidence>
<accession>A0A024GDI7</accession>
<dbReference type="Proteomes" id="UP000053237">
    <property type="component" value="Unassembled WGS sequence"/>
</dbReference>
<feature type="compositionally biased region" description="Polar residues" evidence="5">
    <location>
        <begin position="38"/>
        <end position="47"/>
    </location>
</feature>
<keyword evidence="9" id="KW-1185">Reference proteome</keyword>